<evidence type="ECO:0000313" key="3">
    <source>
        <dbReference type="Proteomes" id="UP000692896"/>
    </source>
</evidence>
<dbReference type="AlphaFoldDB" id="A0A944HEF1"/>
<gene>
    <name evidence="2" type="ORF">J7E47_01760</name>
</gene>
<reference evidence="2" key="1">
    <citation type="submission" date="2021-03" db="EMBL/GenBank/DDBJ databases">
        <title>Genomic analysis provides insights into the functional capacity of soil bacteria communities inhabiting an altitudinal gradient in the Atacama Desert.</title>
        <authorList>
            <person name="Gonzalez M."/>
            <person name="Maldonado J."/>
            <person name="Maza F."/>
            <person name="Hodar C."/>
            <person name="Cortes M."/>
            <person name="Palma R."/>
            <person name="Andreani C."/>
            <person name="Gaete A."/>
            <person name="Vasquez-Dean J."/>
            <person name="Acuna V."/>
            <person name="Aguado M."/>
            <person name="Mandakovic D."/>
            <person name="Latorre M."/>
            <person name="Orellana A."/>
            <person name="Gutierrez R."/>
            <person name="Montecino M."/>
            <person name="Allende M."/>
            <person name="Maass A."/>
            <person name="Cambiazo V."/>
        </authorList>
    </citation>
    <scope>NUCLEOTIDE SEQUENCE</scope>
    <source>
        <strain evidence="2">ISL-25</strain>
    </source>
</reference>
<proteinExistence type="predicted"/>
<dbReference type="Proteomes" id="UP000692896">
    <property type="component" value="Unassembled WGS sequence"/>
</dbReference>
<dbReference type="EMBL" id="JAGGOB010000004">
    <property type="protein sequence ID" value="MBT2327444.1"/>
    <property type="molecule type" value="Genomic_DNA"/>
</dbReference>
<dbReference type="Pfam" id="PF18853">
    <property type="entry name" value="LPD37"/>
    <property type="match status" value="1"/>
</dbReference>
<sequence length="100" mass="11084">MPTASSALYVPEVRNARYDFKSKTFRDAAGGQLLDEDLAEWSFEHPGSRKAGAGLATFKRGLLVGTLLRQEGGSRLAVLEQILREPREFVENGHLTGIFY</sequence>
<evidence type="ECO:0000259" key="1">
    <source>
        <dbReference type="Pfam" id="PF18853"/>
    </source>
</evidence>
<accession>A0A944HEF1</accession>
<organism evidence="2 3">
    <name type="scientific">Pseudomonas fluorescens</name>
    <dbReference type="NCBI Taxonomy" id="294"/>
    <lineage>
        <taxon>Bacteria</taxon>
        <taxon>Pseudomonadati</taxon>
        <taxon>Pseudomonadota</taxon>
        <taxon>Gammaproteobacteria</taxon>
        <taxon>Pseudomonadales</taxon>
        <taxon>Pseudomonadaceae</taxon>
        <taxon>Pseudomonas</taxon>
    </lineage>
</organism>
<dbReference type="InterPro" id="IPR041196">
    <property type="entry name" value="LPD37"/>
</dbReference>
<evidence type="ECO:0000313" key="2">
    <source>
        <dbReference type="EMBL" id="MBT2327444.1"/>
    </source>
</evidence>
<protein>
    <recommendedName>
        <fullName evidence="1">Large polyvalent protein associated domain-containing protein</fullName>
    </recommendedName>
</protein>
<comment type="caution">
    <text evidence="2">The sequence shown here is derived from an EMBL/GenBank/DDBJ whole genome shotgun (WGS) entry which is preliminary data.</text>
</comment>
<name>A0A944HEF1_PSEFL</name>
<feature type="domain" description="Large polyvalent protein associated" evidence="1">
    <location>
        <begin position="9"/>
        <end position="71"/>
    </location>
</feature>